<dbReference type="Proteomes" id="UP000035579">
    <property type="component" value="Chromosome"/>
</dbReference>
<feature type="domain" description="DUF6310" evidence="1">
    <location>
        <begin position="2"/>
        <end position="89"/>
    </location>
</feature>
<reference evidence="2 3" key="1">
    <citation type="submission" date="2015-05" db="EMBL/GenBank/DDBJ databases">
        <title>Genome assembly of Archangium gephyra DSM 2261.</title>
        <authorList>
            <person name="Sharma G."/>
            <person name="Subramanian S."/>
        </authorList>
    </citation>
    <scope>NUCLEOTIDE SEQUENCE [LARGE SCALE GENOMIC DNA]</scope>
    <source>
        <strain evidence="2 3">DSM 2261</strain>
    </source>
</reference>
<evidence type="ECO:0000259" key="1">
    <source>
        <dbReference type="Pfam" id="PF19829"/>
    </source>
</evidence>
<dbReference type="InterPro" id="IPR046277">
    <property type="entry name" value="DUF6310"/>
</dbReference>
<proteinExistence type="predicted"/>
<evidence type="ECO:0000313" key="2">
    <source>
        <dbReference type="EMBL" id="AKJ03625.1"/>
    </source>
</evidence>
<name>A0AAC8Q9J6_9BACT</name>
<dbReference type="AlphaFoldDB" id="A0AAC8Q9J6"/>
<organism evidence="2 3">
    <name type="scientific">Archangium gephyra</name>
    <dbReference type="NCBI Taxonomy" id="48"/>
    <lineage>
        <taxon>Bacteria</taxon>
        <taxon>Pseudomonadati</taxon>
        <taxon>Myxococcota</taxon>
        <taxon>Myxococcia</taxon>
        <taxon>Myxococcales</taxon>
        <taxon>Cystobacterineae</taxon>
        <taxon>Archangiaceae</taxon>
        <taxon>Archangium</taxon>
    </lineage>
</organism>
<dbReference type="Pfam" id="PF19829">
    <property type="entry name" value="DUF6310"/>
    <property type="match status" value="1"/>
</dbReference>
<accession>A0AAC8Q9J6</accession>
<gene>
    <name evidence="2" type="ORF">AA314_05251</name>
</gene>
<evidence type="ECO:0000313" key="3">
    <source>
        <dbReference type="Proteomes" id="UP000035579"/>
    </source>
</evidence>
<protein>
    <recommendedName>
        <fullName evidence="1">DUF6310 domain-containing protein</fullName>
    </recommendedName>
</protein>
<dbReference type="EMBL" id="CP011509">
    <property type="protein sequence ID" value="AKJ03625.1"/>
    <property type="molecule type" value="Genomic_DNA"/>
</dbReference>
<dbReference type="KEGG" id="age:AA314_05251"/>
<sequence>MLVNGKHFDALQLATRTLWEVKTDNFATYSPFLQQQAVENQLPGLLHERILALACGFDFRVGVRSAAHKAALELAEPTLDGIIIVMDWC</sequence>